<feature type="non-terminal residue" evidence="1">
    <location>
        <position position="142"/>
    </location>
</feature>
<dbReference type="EMBL" id="ADZX01000441">
    <property type="protein sequence ID" value="EFK96587.1"/>
    <property type="molecule type" value="Genomic_DNA"/>
</dbReference>
<accession>D9PIM6</accession>
<sequence>MGESVYDLYLAQLPFNAQPPVISLAQNVTAYEADFIKFKVSARDPESEIMTLKPKSALPTGAEFNITVCEPGFIEGELLWPVSFNQSAQAPYKIAFTAFDGSETSTANASITIKNKPHTSSTKNIYAAGKLIARLEYDTKTG</sequence>
<gene>
    <name evidence="1" type="ORF">LDC_1384</name>
</gene>
<dbReference type="AlphaFoldDB" id="D9PIM6"/>
<proteinExistence type="predicted"/>
<evidence type="ECO:0000313" key="1">
    <source>
        <dbReference type="EMBL" id="EFK96587.1"/>
    </source>
</evidence>
<name>D9PIM6_9ZZZZ</name>
<comment type="caution">
    <text evidence="1">The sequence shown here is derived from an EMBL/GenBank/DDBJ whole genome shotgun (WGS) entry which is preliminary data.</text>
</comment>
<organism evidence="1">
    <name type="scientific">sediment metagenome</name>
    <dbReference type="NCBI Taxonomy" id="749907"/>
    <lineage>
        <taxon>unclassified sequences</taxon>
        <taxon>metagenomes</taxon>
        <taxon>ecological metagenomes</taxon>
    </lineage>
</organism>
<protein>
    <submittedName>
        <fullName evidence="1">Uncharacterized protein</fullName>
    </submittedName>
</protein>
<reference evidence="1" key="1">
    <citation type="submission" date="2010-07" db="EMBL/GenBank/DDBJ databases">
        <authorList>
            <consortium name="CONSOLIDER consortium CSD2007-00005"/>
            <person name="Guazzaroni M.-E."/>
            <person name="Richter M."/>
            <person name="Garcia-Salamanca A."/>
            <person name="Yarza P."/>
            <person name="Ferrer M."/>
        </authorList>
    </citation>
    <scope>NUCLEOTIDE SEQUENCE</scope>
</reference>
<reference evidence="1" key="2">
    <citation type="journal article" date="2011" name="Microb. Ecol.">
        <title>Taxonomic and Functional Metagenomic Profiling of the Microbial Community in the Anoxic Sediment of a Sub-saline Shallow Lake (Laguna de Carrizo, Central Spain).</title>
        <authorList>
            <person name="Ferrer M."/>
            <person name="Guazzaroni M.E."/>
            <person name="Richter M."/>
            <person name="Garcia-Salamanca A."/>
            <person name="Yarza P."/>
            <person name="Suarez-Suarez A."/>
            <person name="Solano J."/>
            <person name="Alcaide M."/>
            <person name="van Dillewijn P."/>
            <person name="Molina-Henares M.A."/>
            <person name="Lopez-Cortes N."/>
            <person name="Al-Ramahi Y."/>
            <person name="Guerrero C."/>
            <person name="Acosta A."/>
            <person name="de Eugenio L.I."/>
            <person name="Martinez V."/>
            <person name="Marques S."/>
            <person name="Rojo F."/>
            <person name="Santero E."/>
            <person name="Genilloud O."/>
            <person name="Perez-Perez J."/>
            <person name="Rossello-Mora R."/>
            <person name="Ramos J.L."/>
        </authorList>
    </citation>
    <scope>NUCLEOTIDE SEQUENCE</scope>
</reference>